<organism evidence="1 2">
    <name type="scientific">Irpex rosettiformis</name>
    <dbReference type="NCBI Taxonomy" id="378272"/>
    <lineage>
        <taxon>Eukaryota</taxon>
        <taxon>Fungi</taxon>
        <taxon>Dikarya</taxon>
        <taxon>Basidiomycota</taxon>
        <taxon>Agaricomycotina</taxon>
        <taxon>Agaricomycetes</taxon>
        <taxon>Polyporales</taxon>
        <taxon>Irpicaceae</taxon>
        <taxon>Irpex</taxon>
    </lineage>
</organism>
<evidence type="ECO:0000313" key="1">
    <source>
        <dbReference type="EMBL" id="KAI0089817.1"/>
    </source>
</evidence>
<dbReference type="EMBL" id="MU274909">
    <property type="protein sequence ID" value="KAI0089817.1"/>
    <property type="molecule type" value="Genomic_DNA"/>
</dbReference>
<sequence length="1901" mass="207200">MFSPSLPTAINVGAHGGFPIPNGPHPLQTPMQVNFFPRPVPNAPARPPMHRAHPSVVQLAAAGILPPPGMPMTPLGQVGFPPAMLPPPFVPKSKRTQSISTGGPPKAVLGGPQRKAAQLPPTASAPSVPAAPVTKPKRIVVNLPKETIQEGEDKGKSTPWARKPVSGSEVPSQPSVQPIELATVEVYPPDAWRHVVPATIDVFLPGKSAWQAIKQKAIEEKLEKLGVERGSGNGVPHVLAPHTRAASISSPADPALLFFKLNKLQQSQHASANTSLSTSPQPPFASSPSPSTGLPPRLQNRHGHSMSLAPTSSLYNPSAAFNPFGPSATLGSDQIIPRHSPIPAIRATSESAPLHAPQGRVPTNVIALAPPLPLSRPESKPDFLRGFGLDVTEEEEEPPEEPPILRNETEGESEGLGEDDPVQQADADVSVDMTVDETDEGGQDMDDSSTVAQSRIHSRHVSKLSAALSLRSVGRMEDTVILQNPAIPEGVDHVEVEGEAEEIPEEDAVAEWTGSEDLRDTDDESIGEWSNPSDEERARQNRLQRRILRRAQQQGRDLEAPRRLPKFPQPPQTTFVSSAAPLHHPDDDVISNPSDEEHHELRDHFMAFQPSHFSRPSSNHGPMARALPPLPHSRASSAHFSYHDPALAHSREASDQFTPGGLHPRPARTEALNPLAKPFVFGAAATITIKAPSAPIPIVPPPAPAPVAIPVSAPAAPPAAAGSPSHTRVPSLGKPLNVAAPEFKPGGFTFKPPPGLPKLTFPPAEVVAPRPLPEPPVATASPARATQGREKRLRRSSTTSLADDEDNEGNDTMASFKFPPSAPVISLDDVKPLRHSAPTTPPAEAETIRDNTVNAFTFSGFSSNMAFSQGQAASENFVARGDALEGDDEEIDAPADVDPGSSRELPFPPTAKPKRAPIPLDFKHPVSTNTVPAGLFKALVNGDDSRTRTSVRSRLSSRDIFEHSNRPSLDDISMPTISRMKSRNRLFTDPGFREQSPDDMDVFAPRRASLPPRGRADSFSGSEFEMDMTVTREDMQIYEQRLKSILDEKIGGLRRALDEFKQAKAGKSISSDMDAKITEVIQLFRTQLQDSATKSLDDTQIDGRGEFDFEMLKDIIEQSHAEARNMMQQDLENWIASSRGSSLEFKKFSEDLAERTVKAVLQATSQITMHLHTLEQSRPSISNERETIVHDVVSALAPAFASLRQESVDYDGLTAQLSQAVKPHITQLIDLASDKRETAGLIVERLVPLLPTLQAQGPAVDTEALIGRLTIEMRKILGPMDAHEIKEQVSDLVVERLDSRLAVRDRALSPEAIAEKVNDSVKTLLLPLQDIKAAVDSVKSARSSPTQADLSGLRSEVSAALAELPGRFAPVVSALESARAEFASQKNNTNKDEPTEEHVLQIRDTLDQMADDQRRLFTVNTELADFCQDIVKHVDALPEAMVEATRVLQNAHADMLEHNTSKKDAEEIRRLMNNNSELQVHLAKARGAHGQVRVEKDALADRLRTVETERDEMHSKLNAVESLVEQKSAAIAAAEVKNAELEAALAQALERIKSADVASQESQNRISGLEKKNVEVVAEKQQLQTKVDKLEMSSLIASREKDSLAEELSTLKKAHEQLSSQQSNWDELRRASDQIQSLAALIGQGETEEVKELRRFRDSYKTLEADHNALQKRFREQDTKIANNERIALAARQNLANAQERSVEWERRAKDYEHDLRATRSKLEEIEQAQSQLEADHSILKLQLEERDAHERLAKDRESKLRDQIAAMEAQLARVQADADKANNAIAATKTVNSTAALHTRPNGYARPQYPSRPDSRASTAYGDQRATTPTAQTNGKYYAPSARASPQPSVWASMHAPSARRGESIRAMARPQSNYRSQIPSPTPSNISAAPTLGDDGWYS</sequence>
<protein>
    <submittedName>
        <fullName evidence="1">Uncharacterized protein</fullName>
    </submittedName>
</protein>
<proteinExistence type="predicted"/>
<gene>
    <name evidence="1" type="ORF">BDY19DRAFT_889029</name>
</gene>
<evidence type="ECO:0000313" key="2">
    <source>
        <dbReference type="Proteomes" id="UP001055072"/>
    </source>
</evidence>
<accession>A0ACB8U681</accession>
<name>A0ACB8U681_9APHY</name>
<dbReference type="Proteomes" id="UP001055072">
    <property type="component" value="Unassembled WGS sequence"/>
</dbReference>
<comment type="caution">
    <text evidence="1">The sequence shown here is derived from an EMBL/GenBank/DDBJ whole genome shotgun (WGS) entry which is preliminary data.</text>
</comment>
<keyword evidence="2" id="KW-1185">Reference proteome</keyword>
<reference evidence="1" key="1">
    <citation type="journal article" date="2021" name="Environ. Microbiol.">
        <title>Gene family expansions and transcriptome signatures uncover fungal adaptations to wood decay.</title>
        <authorList>
            <person name="Hage H."/>
            <person name="Miyauchi S."/>
            <person name="Viragh M."/>
            <person name="Drula E."/>
            <person name="Min B."/>
            <person name="Chaduli D."/>
            <person name="Navarro D."/>
            <person name="Favel A."/>
            <person name="Norest M."/>
            <person name="Lesage-Meessen L."/>
            <person name="Balint B."/>
            <person name="Merenyi Z."/>
            <person name="de Eugenio L."/>
            <person name="Morin E."/>
            <person name="Martinez A.T."/>
            <person name="Baldrian P."/>
            <person name="Stursova M."/>
            <person name="Martinez M.J."/>
            <person name="Novotny C."/>
            <person name="Magnuson J.K."/>
            <person name="Spatafora J.W."/>
            <person name="Maurice S."/>
            <person name="Pangilinan J."/>
            <person name="Andreopoulos W."/>
            <person name="LaButti K."/>
            <person name="Hundley H."/>
            <person name="Na H."/>
            <person name="Kuo A."/>
            <person name="Barry K."/>
            <person name="Lipzen A."/>
            <person name="Henrissat B."/>
            <person name="Riley R."/>
            <person name="Ahrendt S."/>
            <person name="Nagy L.G."/>
            <person name="Grigoriev I.V."/>
            <person name="Martin F."/>
            <person name="Rosso M.N."/>
        </authorList>
    </citation>
    <scope>NUCLEOTIDE SEQUENCE</scope>
    <source>
        <strain evidence="1">CBS 384.51</strain>
    </source>
</reference>